<keyword evidence="3 5" id="KW-0378">Hydrolase</keyword>
<accession>A0ABY7PSZ9</accession>
<evidence type="ECO:0000256" key="3">
    <source>
        <dbReference type="ARBA" id="ARBA00022801"/>
    </source>
</evidence>
<dbReference type="SUPFAM" id="SSF52743">
    <property type="entry name" value="Subtilisin-like"/>
    <property type="match status" value="1"/>
</dbReference>
<evidence type="ECO:0000256" key="2">
    <source>
        <dbReference type="ARBA" id="ARBA00022670"/>
    </source>
</evidence>
<feature type="active site" description="Charge relay system" evidence="5">
    <location>
        <position position="239"/>
    </location>
</feature>
<dbReference type="NCBIfam" id="TIGR04183">
    <property type="entry name" value="Por_Secre_tail"/>
    <property type="match status" value="1"/>
</dbReference>
<keyword evidence="4 5" id="KW-0720">Serine protease</keyword>
<evidence type="ECO:0000256" key="1">
    <source>
        <dbReference type="ARBA" id="ARBA00011073"/>
    </source>
</evidence>
<evidence type="ECO:0000313" key="9">
    <source>
        <dbReference type="EMBL" id="WBO86035.1"/>
    </source>
</evidence>
<dbReference type="EMBL" id="CP115396">
    <property type="protein sequence ID" value="WBO86035.1"/>
    <property type="molecule type" value="Genomic_DNA"/>
</dbReference>
<comment type="similarity">
    <text evidence="1 5">Belongs to the peptidase S8 family.</text>
</comment>
<feature type="active site" description="Charge relay system" evidence="5">
    <location>
        <position position="199"/>
    </location>
</feature>
<dbReference type="InterPro" id="IPR000209">
    <property type="entry name" value="Peptidase_S8/S53_dom"/>
</dbReference>
<name>A0ABY7PSZ9_9BACT</name>
<dbReference type="InterPro" id="IPR015500">
    <property type="entry name" value="Peptidase_S8_subtilisin-rel"/>
</dbReference>
<keyword evidence="10" id="KW-1185">Reference proteome</keyword>
<evidence type="ECO:0000259" key="8">
    <source>
        <dbReference type="Pfam" id="PF18962"/>
    </source>
</evidence>
<dbReference type="InterPro" id="IPR050131">
    <property type="entry name" value="Peptidase_S8_subtilisin-like"/>
</dbReference>
<evidence type="ECO:0000313" key="10">
    <source>
        <dbReference type="Proteomes" id="UP001211872"/>
    </source>
</evidence>
<dbReference type="InterPro" id="IPR036852">
    <property type="entry name" value="Peptidase_S8/S53_dom_sf"/>
</dbReference>
<organism evidence="9 10">
    <name type="scientific">Hymenobacter yonginensis</name>
    <dbReference type="NCBI Taxonomy" id="748197"/>
    <lineage>
        <taxon>Bacteria</taxon>
        <taxon>Pseudomonadati</taxon>
        <taxon>Bacteroidota</taxon>
        <taxon>Cytophagia</taxon>
        <taxon>Cytophagales</taxon>
        <taxon>Hymenobacteraceae</taxon>
        <taxon>Hymenobacter</taxon>
    </lineage>
</organism>
<reference evidence="9 10" key="1">
    <citation type="journal article" date="2011" name="Int. J. Syst. Evol. Microbiol.">
        <title>Hymenobacter yonginensis sp. nov., isolated from a mesotrophic artificial lake.</title>
        <authorList>
            <person name="Joung Y."/>
            <person name="Cho S.H."/>
            <person name="Kim H."/>
            <person name="Kim S.B."/>
            <person name="Joh K."/>
        </authorList>
    </citation>
    <scope>NUCLEOTIDE SEQUENCE [LARGE SCALE GENOMIC DNA]</scope>
    <source>
        <strain evidence="9 10">KCTC 22745</strain>
    </source>
</reference>
<feature type="signal peptide" evidence="6">
    <location>
        <begin position="1"/>
        <end position="29"/>
    </location>
</feature>
<keyword evidence="2 5" id="KW-0645">Protease</keyword>
<evidence type="ECO:0000259" key="7">
    <source>
        <dbReference type="Pfam" id="PF00082"/>
    </source>
</evidence>
<proteinExistence type="inferred from homology"/>
<protein>
    <submittedName>
        <fullName evidence="9">S8 family peptidase</fullName>
    </submittedName>
</protein>
<dbReference type="Proteomes" id="UP001211872">
    <property type="component" value="Chromosome"/>
</dbReference>
<dbReference type="Gene3D" id="3.40.50.200">
    <property type="entry name" value="Peptidase S8/S53 domain"/>
    <property type="match status" value="1"/>
</dbReference>
<feature type="active site" description="Charge relay system" evidence="5">
    <location>
        <position position="417"/>
    </location>
</feature>
<gene>
    <name evidence="9" type="ORF">O9Z63_07215</name>
</gene>
<keyword evidence="6" id="KW-0732">Signal</keyword>
<dbReference type="PRINTS" id="PR00723">
    <property type="entry name" value="SUBTILISIN"/>
</dbReference>
<evidence type="ECO:0000256" key="6">
    <source>
        <dbReference type="SAM" id="SignalP"/>
    </source>
</evidence>
<dbReference type="Pfam" id="PF18962">
    <property type="entry name" value="Por_Secre_tail"/>
    <property type="match status" value="1"/>
</dbReference>
<feature type="chain" id="PRO_5046841030" evidence="6">
    <location>
        <begin position="30"/>
        <end position="573"/>
    </location>
</feature>
<dbReference type="PANTHER" id="PTHR43806">
    <property type="entry name" value="PEPTIDASE S8"/>
    <property type="match status" value="1"/>
</dbReference>
<dbReference type="PANTHER" id="PTHR43806:SF67">
    <property type="entry name" value="EGF-LIKE DOMAIN-CONTAINING PROTEIN"/>
    <property type="match status" value="1"/>
</dbReference>
<sequence length="573" mass="60425">MQHSYSALLAGLFLAAASAALPTATQAQAIPASGQANTVRKHLVYFRDKAGTPFTVSQPQAYLSARAVQRRTRQNIAVQPRDLPVTPAYVTQLKAVPGATVWYTSRWFNAAVVSCDSATLRNLQALPFVRSATTLTRTAAAGPAPVRPRSFEDAADPTLDRTQANPVYGTAYKQAQMIGAVSLHNAGFRGEGMQIAVFDSGFPGVNQTAPFAAMRTENRLADVYNFVERNAAVYGRDSHGTHCLSTMAANQTGAFVGTAPKATFRLYITENIIGENPIEEVNWLLAAERADSAGVDVISSSLGYSTFDTPYGNYTYADLNGRTTISTRAATLAARAGMVVVNSAGNEGNSAWQRILAPADADSILAVAAVDSFGRRVGFSSIGPSADGRIKPNLAAMGSQTAIVNTAGQPTRGSGTSYACPVLAGMVACFWQANPTLTAQQVISFLQRSASQAAAPNNLLGYGLPNAVAAYTLANPGVPLSTGSPKAVTGQLVVYPNPVKGEELNLEVSEALRGKPLQVRFYDARGALVAEQKLPATTAAVLRLQPGPLAKGVYTCDVTAGDTIRRTVRFVKQ</sequence>
<feature type="domain" description="Peptidase S8/S53" evidence="7">
    <location>
        <begin position="190"/>
        <end position="463"/>
    </location>
</feature>
<evidence type="ECO:0000256" key="5">
    <source>
        <dbReference type="PROSITE-ProRule" id="PRU01240"/>
    </source>
</evidence>
<dbReference type="Pfam" id="PF00082">
    <property type="entry name" value="Peptidase_S8"/>
    <property type="match status" value="1"/>
</dbReference>
<evidence type="ECO:0000256" key="4">
    <source>
        <dbReference type="ARBA" id="ARBA00022825"/>
    </source>
</evidence>
<dbReference type="InterPro" id="IPR026444">
    <property type="entry name" value="Secre_tail"/>
</dbReference>
<feature type="domain" description="Secretion system C-terminal sorting" evidence="8">
    <location>
        <begin position="494"/>
        <end position="562"/>
    </location>
</feature>
<dbReference type="RefSeq" id="WP_270128628.1">
    <property type="nucleotide sequence ID" value="NZ_CP115396.1"/>
</dbReference>
<dbReference type="PROSITE" id="PS51892">
    <property type="entry name" value="SUBTILASE"/>
    <property type="match status" value="1"/>
</dbReference>